<sequence>MPASTSAALTPPLEHHAALDKRLVAAVRRIRVLPTVAWPAATEHAFLERAQRGDLTLPRVDYARPDLSRERAELEAIAAAADPGHPAGAYLVRTATSWRIAAEMLEAVGTRAVTAHASVLYGRPGDAIPGGGVSNLDAARHFVAVADELGAQLAVDEAAYCIPAEVLRDELRAALDAFFGKGRIAVEVDPDLTAKAAAGAARIRLRAATCFTAYDRHQLLAHEAFVHSLTALNGREQPYLASLSRTSPRVTATQEGLAVFAELMSGSIDIARLKRISLRILAIDMALGGADFVEVFRFFRDAGQTLADSYNSAQRVFRGVPPDGGAAFTKDNVYLHGLLTVHTFFRWALKHNRLDLTRRLFAGKMTLQDALDLEPLFDAGFIASPQYLPPWVSEAAGLAGKLAFSLFANRIHMAEVDAADLALGP</sequence>
<dbReference type="STRING" id="1475481.GCA_000953855_00565"/>
<reference evidence="5" key="1">
    <citation type="submission" date="2015-03" db="EMBL/GenBank/DDBJ databases">
        <title>Draft genome sequence of Mizugakiibacter sediminis skMP5.</title>
        <authorList>
            <person name="Watanabe T."/>
            <person name="Kojima H."/>
            <person name="Fukui M."/>
        </authorList>
    </citation>
    <scope>NUCLEOTIDE SEQUENCE</scope>
    <source>
        <strain evidence="5">SkMP5</strain>
    </source>
</reference>
<evidence type="ECO:0000313" key="7">
    <source>
        <dbReference type="Proteomes" id="UP000253740"/>
    </source>
</evidence>
<evidence type="ECO:0000256" key="1">
    <source>
        <dbReference type="ARBA" id="ARBA00001947"/>
    </source>
</evidence>
<evidence type="ECO:0000256" key="3">
    <source>
        <dbReference type="ARBA" id="ARBA00022801"/>
    </source>
</evidence>
<dbReference type="GO" id="GO:0080164">
    <property type="term" value="P:regulation of nitric oxide metabolic process"/>
    <property type="evidence" value="ECO:0007669"/>
    <property type="project" value="TreeGrafter"/>
</dbReference>
<keyword evidence="4" id="KW-0482">Metalloprotease</keyword>
<dbReference type="EMBL" id="DF952381">
    <property type="protein sequence ID" value="GAN45455.1"/>
    <property type="molecule type" value="Genomic_DNA"/>
</dbReference>
<evidence type="ECO:0000313" key="6">
    <source>
        <dbReference type="EMBL" id="GAP65267.1"/>
    </source>
</evidence>
<proteinExistence type="predicted"/>
<dbReference type="PANTHER" id="PTHR31817">
    <property type="match status" value="1"/>
</dbReference>
<keyword evidence="3" id="KW-0378">Hydrolase</keyword>
<evidence type="ECO:0000256" key="4">
    <source>
        <dbReference type="ARBA" id="ARBA00023049"/>
    </source>
</evidence>
<dbReference type="RefSeq" id="WP_062534895.1">
    <property type="nucleotide sequence ID" value="NZ_DF970156.1"/>
</dbReference>
<gene>
    <name evidence="5" type="ORF">MBSD_2004</name>
    <name evidence="6" type="ORF">MBSD_n0556</name>
</gene>
<evidence type="ECO:0000313" key="5">
    <source>
        <dbReference type="EMBL" id="GAN45455.1"/>
    </source>
</evidence>
<dbReference type="InterPro" id="IPR012548">
    <property type="entry name" value="MATCAP"/>
</dbReference>
<dbReference type="GO" id="GO:0008237">
    <property type="term" value="F:metallopeptidase activity"/>
    <property type="evidence" value="ECO:0007669"/>
    <property type="project" value="UniProtKB-KW"/>
</dbReference>
<dbReference type="SMART" id="SM01154">
    <property type="entry name" value="DUF1704"/>
    <property type="match status" value="1"/>
</dbReference>
<accession>A0A0K8QLH0</accession>
<dbReference type="EMBL" id="DF970156">
    <property type="protein sequence ID" value="GAP65267.1"/>
    <property type="molecule type" value="Genomic_DNA"/>
</dbReference>
<dbReference type="Proteomes" id="UP000253740">
    <property type="component" value="Unassembled WGS sequence"/>
</dbReference>
<comment type="cofactor">
    <cofactor evidence="1">
        <name>Zn(2+)</name>
        <dbReference type="ChEBI" id="CHEBI:29105"/>
    </cofactor>
</comment>
<protein>
    <recommendedName>
        <fullName evidence="8">Flavohemoglobin expression-modulating QEGLA motif protein</fullName>
    </recommendedName>
</protein>
<name>A0A0K8QLH0_9GAMM</name>
<dbReference type="OrthoDB" id="9785840at2"/>
<keyword evidence="2" id="KW-0645">Protease</keyword>
<dbReference type="AlphaFoldDB" id="A0A0K8QLH0"/>
<keyword evidence="7" id="KW-1185">Reference proteome</keyword>
<evidence type="ECO:0008006" key="8">
    <source>
        <dbReference type="Google" id="ProtNLM"/>
    </source>
</evidence>
<dbReference type="GO" id="GO:0006508">
    <property type="term" value="P:proteolysis"/>
    <property type="evidence" value="ECO:0007669"/>
    <property type="project" value="UniProtKB-KW"/>
</dbReference>
<dbReference type="HOGENOM" id="CLU_050360_0_0_6"/>
<organism evidence="6">
    <name type="scientific">Mizugakiibacter sediminis</name>
    <dbReference type="NCBI Taxonomy" id="1475481"/>
    <lineage>
        <taxon>Bacteria</taxon>
        <taxon>Pseudomonadati</taxon>
        <taxon>Pseudomonadota</taxon>
        <taxon>Gammaproteobacteria</taxon>
        <taxon>Lysobacterales</taxon>
        <taxon>Rhodanobacteraceae</taxon>
        <taxon>Mizugakiibacter</taxon>
    </lineage>
</organism>
<evidence type="ECO:0000256" key="2">
    <source>
        <dbReference type="ARBA" id="ARBA00022670"/>
    </source>
</evidence>
<dbReference type="PANTHER" id="PTHR31817:SF0">
    <property type="entry name" value="CHROMOSOME UNDETERMINED SCAFFOLD_67, WHOLE GENOME SHOTGUN SEQUENCE"/>
    <property type="match status" value="1"/>
</dbReference>
<reference evidence="6" key="2">
    <citation type="submission" date="2015-08" db="EMBL/GenBank/DDBJ databases">
        <title>Complete DNA Sequence of Pseudomonas syringae pv. actinidiae, the Causal Agent of Kiwifruit Canker Disease.</title>
        <authorList>
            <person name="Rikkerink E.H.A."/>
            <person name="Fineran P.C."/>
        </authorList>
    </citation>
    <scope>NUCLEOTIDE SEQUENCE</scope>
    <source>
        <strain evidence="6">SkMP5</strain>
    </source>
</reference>
<dbReference type="Pfam" id="PF08014">
    <property type="entry name" value="MATCAP"/>
    <property type="match status" value="1"/>
</dbReference>